<comment type="caution">
    <text evidence="1">The sequence shown here is derived from an EMBL/GenBank/DDBJ whole genome shotgun (WGS) entry which is preliminary data.</text>
</comment>
<reference evidence="1 2" key="2">
    <citation type="journal article" date="2017" name="Front. Plant Sci.">
        <title>Gene Classification and Mining of Molecular Markers Useful in Red Clover (Trifolium pratense) Breeding.</title>
        <authorList>
            <person name="Istvanek J."/>
            <person name="Dluhosova J."/>
            <person name="Dluhos P."/>
            <person name="Patkova L."/>
            <person name="Nedelnik J."/>
            <person name="Repkova J."/>
        </authorList>
    </citation>
    <scope>NUCLEOTIDE SEQUENCE [LARGE SCALE GENOMIC DNA]</scope>
    <source>
        <strain evidence="2">cv. Tatra</strain>
        <tissue evidence="1">Young leaves</tissue>
    </source>
</reference>
<evidence type="ECO:0000313" key="2">
    <source>
        <dbReference type="Proteomes" id="UP000236291"/>
    </source>
</evidence>
<organism evidence="1 2">
    <name type="scientific">Trifolium pratense</name>
    <name type="common">Red clover</name>
    <dbReference type="NCBI Taxonomy" id="57577"/>
    <lineage>
        <taxon>Eukaryota</taxon>
        <taxon>Viridiplantae</taxon>
        <taxon>Streptophyta</taxon>
        <taxon>Embryophyta</taxon>
        <taxon>Tracheophyta</taxon>
        <taxon>Spermatophyta</taxon>
        <taxon>Magnoliopsida</taxon>
        <taxon>eudicotyledons</taxon>
        <taxon>Gunneridae</taxon>
        <taxon>Pentapetalae</taxon>
        <taxon>rosids</taxon>
        <taxon>fabids</taxon>
        <taxon>Fabales</taxon>
        <taxon>Fabaceae</taxon>
        <taxon>Papilionoideae</taxon>
        <taxon>50 kb inversion clade</taxon>
        <taxon>NPAAA clade</taxon>
        <taxon>Hologalegina</taxon>
        <taxon>IRL clade</taxon>
        <taxon>Trifolieae</taxon>
        <taxon>Trifolium</taxon>
    </lineage>
</organism>
<sequence length="61" mass="6782">LMIIQLVGGVLKGDDEKISGLYGEKATYKNLSTSTLKLVFERGKEECRIGGVYISYLRIDV</sequence>
<feature type="non-terminal residue" evidence="1">
    <location>
        <position position="1"/>
    </location>
</feature>
<accession>A0A2K3MD17</accession>
<dbReference type="EMBL" id="ASHM01057383">
    <property type="protein sequence ID" value="PNX88680.1"/>
    <property type="molecule type" value="Genomic_DNA"/>
</dbReference>
<reference evidence="1 2" key="1">
    <citation type="journal article" date="2014" name="Am. J. Bot.">
        <title>Genome assembly and annotation for red clover (Trifolium pratense; Fabaceae).</title>
        <authorList>
            <person name="Istvanek J."/>
            <person name="Jaros M."/>
            <person name="Krenek A."/>
            <person name="Repkova J."/>
        </authorList>
    </citation>
    <scope>NUCLEOTIDE SEQUENCE [LARGE SCALE GENOMIC DNA]</scope>
    <source>
        <strain evidence="2">cv. Tatra</strain>
        <tissue evidence="1">Young leaves</tissue>
    </source>
</reference>
<name>A0A2K3MD17_TRIPR</name>
<evidence type="ECO:0000313" key="1">
    <source>
        <dbReference type="EMBL" id="PNX88680.1"/>
    </source>
</evidence>
<proteinExistence type="predicted"/>
<gene>
    <name evidence="1" type="ORF">L195_g044791</name>
</gene>
<dbReference type="AlphaFoldDB" id="A0A2K3MD17"/>
<protein>
    <submittedName>
        <fullName evidence="1">Uncharacterized protein</fullName>
    </submittedName>
</protein>
<dbReference type="Proteomes" id="UP000236291">
    <property type="component" value="Unassembled WGS sequence"/>
</dbReference>